<dbReference type="STRING" id="1367422.A0A178ZTP1"/>
<evidence type="ECO:0000313" key="1">
    <source>
        <dbReference type="EMBL" id="OAP63147.1"/>
    </source>
</evidence>
<comment type="caution">
    <text evidence="1">The sequence shown here is derived from an EMBL/GenBank/DDBJ whole genome shotgun (WGS) entry which is preliminary data.</text>
</comment>
<keyword evidence="2" id="KW-1185">Reference proteome</keyword>
<proteinExistence type="predicted"/>
<sequence>MDHAKSKQVSSPTTLRFPPRNSFRSLLTTNFPIPGTALSFTWPQCLPADLDTVVTPFRAAWMQLVMACPLVRHTFIFAPTKQMLCLRGSPDNDNEADMSRPAVPALPVHRCKALNHASAAIEAVVA</sequence>
<accession>A0A178ZTP1</accession>
<dbReference type="GeneID" id="30006544"/>
<dbReference type="Proteomes" id="UP000078343">
    <property type="component" value="Unassembled WGS sequence"/>
</dbReference>
<protein>
    <submittedName>
        <fullName evidence="1">Uncharacterized protein</fullName>
    </submittedName>
</protein>
<reference evidence="1 2" key="1">
    <citation type="submission" date="2016-04" db="EMBL/GenBank/DDBJ databases">
        <title>Draft genome of Fonsecaea erecta CBS 125763.</title>
        <authorList>
            <person name="Weiss V.A."/>
            <person name="Vicente V.A."/>
            <person name="Raittz R.T."/>
            <person name="Moreno L.F."/>
            <person name="De Souza E.M."/>
            <person name="Pedrosa F.O."/>
            <person name="Steffens M.B."/>
            <person name="Faoro H."/>
            <person name="Tadra-Sfeir M.Z."/>
            <person name="Najafzadeh M.J."/>
            <person name="Felipe M.S."/>
            <person name="Teixeira M."/>
            <person name="Sun J."/>
            <person name="Xi L."/>
            <person name="Gomes R."/>
            <person name="De Azevedo C.M."/>
            <person name="Salgado C.G."/>
            <person name="Da Silva M.B."/>
            <person name="Nascimento M.F."/>
            <person name="Queiroz-Telles F."/>
            <person name="Attili D.S."/>
            <person name="Gorbushina A."/>
        </authorList>
    </citation>
    <scope>NUCLEOTIDE SEQUENCE [LARGE SCALE GENOMIC DNA]</scope>
    <source>
        <strain evidence="1 2">CBS 125763</strain>
    </source>
</reference>
<dbReference type="RefSeq" id="XP_018696514.1">
    <property type="nucleotide sequence ID" value="XM_018833890.1"/>
</dbReference>
<gene>
    <name evidence="1" type="ORF">AYL99_02374</name>
</gene>
<dbReference type="EMBL" id="LVYI01000002">
    <property type="protein sequence ID" value="OAP63147.1"/>
    <property type="molecule type" value="Genomic_DNA"/>
</dbReference>
<evidence type="ECO:0000313" key="2">
    <source>
        <dbReference type="Proteomes" id="UP000078343"/>
    </source>
</evidence>
<organism evidence="1 2">
    <name type="scientific">Fonsecaea erecta</name>
    <dbReference type="NCBI Taxonomy" id="1367422"/>
    <lineage>
        <taxon>Eukaryota</taxon>
        <taxon>Fungi</taxon>
        <taxon>Dikarya</taxon>
        <taxon>Ascomycota</taxon>
        <taxon>Pezizomycotina</taxon>
        <taxon>Eurotiomycetes</taxon>
        <taxon>Chaetothyriomycetidae</taxon>
        <taxon>Chaetothyriales</taxon>
        <taxon>Herpotrichiellaceae</taxon>
        <taxon>Fonsecaea</taxon>
    </lineage>
</organism>
<name>A0A178ZTP1_9EURO</name>
<dbReference type="OrthoDB" id="4158087at2759"/>
<dbReference type="AlphaFoldDB" id="A0A178ZTP1"/>